<feature type="domain" description="LysM" evidence="1">
    <location>
        <begin position="9"/>
        <end position="53"/>
    </location>
</feature>
<name>A0A845QLD7_9FIRM</name>
<dbReference type="AlphaFoldDB" id="A0A845QLD7"/>
<sequence>MSNTLVCIDVYTVSAGDTLYTIAEKYDLPVSLLMKVNHITNPYNLQIGTRLCIPGDPSQLPKPEEPSKPKVITHVVEAGDTLYLIAKMHGAKLDDIMQANPSIDPYNLMIGTELCVPLP</sequence>
<protein>
    <submittedName>
        <fullName evidence="2">LysM peptidoglycan-binding domain-containing protein</fullName>
    </submittedName>
</protein>
<reference evidence="2 3" key="1">
    <citation type="submission" date="2018-08" db="EMBL/GenBank/DDBJ databases">
        <title>Murine metabolic-syndrome-specific gut microbial biobank.</title>
        <authorList>
            <person name="Liu C."/>
        </authorList>
    </citation>
    <scope>NUCLEOTIDE SEQUENCE [LARGE SCALE GENOMIC DNA]</scope>
    <source>
        <strain evidence="2 3">28</strain>
    </source>
</reference>
<dbReference type="Gene3D" id="3.10.350.10">
    <property type="entry name" value="LysM domain"/>
    <property type="match status" value="2"/>
</dbReference>
<dbReference type="Pfam" id="PF01476">
    <property type="entry name" value="LysM"/>
    <property type="match status" value="2"/>
</dbReference>
<gene>
    <name evidence="2" type="ORF">D0435_09600</name>
</gene>
<accession>A0A845QLD7</accession>
<dbReference type="InterPro" id="IPR018392">
    <property type="entry name" value="LysM"/>
</dbReference>
<dbReference type="PANTHER" id="PTHR33734:SF22">
    <property type="entry name" value="MEMBRANE-BOUND LYTIC MUREIN TRANSGLYCOSYLASE D"/>
    <property type="match status" value="1"/>
</dbReference>
<evidence type="ECO:0000313" key="3">
    <source>
        <dbReference type="Proteomes" id="UP000446866"/>
    </source>
</evidence>
<comment type="caution">
    <text evidence="2">The sequence shown here is derived from an EMBL/GenBank/DDBJ whole genome shotgun (WGS) entry which is preliminary data.</text>
</comment>
<feature type="domain" description="LysM" evidence="1">
    <location>
        <begin position="72"/>
        <end position="116"/>
    </location>
</feature>
<proteinExistence type="predicted"/>
<dbReference type="Proteomes" id="UP000446866">
    <property type="component" value="Unassembled WGS sequence"/>
</dbReference>
<dbReference type="CDD" id="cd00118">
    <property type="entry name" value="LysM"/>
    <property type="match status" value="2"/>
</dbReference>
<dbReference type="EMBL" id="QXWK01000017">
    <property type="protein sequence ID" value="NBH61905.1"/>
    <property type="molecule type" value="Genomic_DNA"/>
</dbReference>
<dbReference type="SUPFAM" id="SSF54106">
    <property type="entry name" value="LysM domain"/>
    <property type="match status" value="2"/>
</dbReference>
<dbReference type="InterPro" id="IPR036779">
    <property type="entry name" value="LysM_dom_sf"/>
</dbReference>
<dbReference type="PROSITE" id="PS51782">
    <property type="entry name" value="LYSM"/>
    <property type="match status" value="2"/>
</dbReference>
<dbReference type="GO" id="GO:0008932">
    <property type="term" value="F:lytic endotransglycosylase activity"/>
    <property type="evidence" value="ECO:0007669"/>
    <property type="project" value="TreeGrafter"/>
</dbReference>
<dbReference type="RefSeq" id="WP_160202190.1">
    <property type="nucleotide sequence ID" value="NZ_QXWK01000017.1"/>
</dbReference>
<dbReference type="SMART" id="SM00257">
    <property type="entry name" value="LysM"/>
    <property type="match status" value="2"/>
</dbReference>
<evidence type="ECO:0000313" key="2">
    <source>
        <dbReference type="EMBL" id="NBH61905.1"/>
    </source>
</evidence>
<evidence type="ECO:0000259" key="1">
    <source>
        <dbReference type="PROSITE" id="PS51782"/>
    </source>
</evidence>
<dbReference type="PANTHER" id="PTHR33734">
    <property type="entry name" value="LYSM DOMAIN-CONTAINING GPI-ANCHORED PROTEIN 2"/>
    <property type="match status" value="1"/>
</dbReference>
<keyword evidence="3" id="KW-1185">Reference proteome</keyword>
<organism evidence="2 3">
    <name type="scientific">Anaerotruncus colihominis</name>
    <dbReference type="NCBI Taxonomy" id="169435"/>
    <lineage>
        <taxon>Bacteria</taxon>
        <taxon>Bacillati</taxon>
        <taxon>Bacillota</taxon>
        <taxon>Clostridia</taxon>
        <taxon>Eubacteriales</taxon>
        <taxon>Oscillospiraceae</taxon>
        <taxon>Anaerotruncus</taxon>
    </lineage>
</organism>